<dbReference type="Gene3D" id="3.30.420.10">
    <property type="entry name" value="Ribonuclease H-like superfamily/Ribonuclease H"/>
    <property type="match status" value="1"/>
</dbReference>
<dbReference type="InterPro" id="IPR002562">
    <property type="entry name" value="3'-5'_exonuclease_dom"/>
</dbReference>
<dbReference type="GO" id="GO:0005730">
    <property type="term" value="C:nucleolus"/>
    <property type="evidence" value="ECO:0007669"/>
    <property type="project" value="TreeGrafter"/>
</dbReference>
<dbReference type="GO" id="GO:0071037">
    <property type="term" value="P:nuclear polyadenylation-dependent snRNA catabolic process"/>
    <property type="evidence" value="ECO:0007669"/>
    <property type="project" value="TreeGrafter"/>
</dbReference>
<dbReference type="Pfam" id="PF01612">
    <property type="entry name" value="DNA_pol_A_exo1"/>
    <property type="match status" value="1"/>
</dbReference>
<keyword evidence="5" id="KW-0271">Exosome</keyword>
<protein>
    <submittedName>
        <fullName evidence="10">Exosome nuclease subunit</fullName>
    </submittedName>
</protein>
<evidence type="ECO:0000313" key="11">
    <source>
        <dbReference type="Proteomes" id="UP000605846"/>
    </source>
</evidence>
<dbReference type="InterPro" id="IPR012588">
    <property type="entry name" value="Exosome-assoc_fac_Rrp6_N"/>
</dbReference>
<dbReference type="GO" id="GO:0000175">
    <property type="term" value="F:3'-5'-RNA exonuclease activity"/>
    <property type="evidence" value="ECO:0007669"/>
    <property type="project" value="InterPro"/>
</dbReference>
<dbReference type="SMART" id="SM00341">
    <property type="entry name" value="HRDC"/>
    <property type="match status" value="1"/>
</dbReference>
<dbReference type="GO" id="GO:0071040">
    <property type="term" value="P:nuclear polyadenylation-dependent antisense transcript catabolic process"/>
    <property type="evidence" value="ECO:0007669"/>
    <property type="project" value="TreeGrafter"/>
</dbReference>
<evidence type="ECO:0000259" key="9">
    <source>
        <dbReference type="PROSITE" id="PS50967"/>
    </source>
</evidence>
<dbReference type="AlphaFoldDB" id="A0A8H7BKM4"/>
<keyword evidence="11" id="KW-1185">Reference proteome</keyword>
<comment type="caution">
    <text evidence="10">The sequence shown here is derived from an EMBL/GenBank/DDBJ whole genome shotgun (WGS) entry which is preliminary data.</text>
</comment>
<dbReference type="InterPro" id="IPR012337">
    <property type="entry name" value="RNaseH-like_sf"/>
</dbReference>
<dbReference type="PANTHER" id="PTHR12124">
    <property type="entry name" value="POLYMYOSITIS/SCLERODERMA AUTOANTIGEN-RELATED"/>
    <property type="match status" value="1"/>
</dbReference>
<dbReference type="SUPFAM" id="SSF53098">
    <property type="entry name" value="Ribonuclease H-like"/>
    <property type="match status" value="1"/>
</dbReference>
<dbReference type="InterPro" id="IPR044876">
    <property type="entry name" value="HRDC_dom_sf"/>
</dbReference>
<evidence type="ECO:0000313" key="10">
    <source>
        <dbReference type="EMBL" id="KAF7726458.1"/>
    </source>
</evidence>
<dbReference type="InterPro" id="IPR010997">
    <property type="entry name" value="HRDC-like_sf"/>
</dbReference>
<dbReference type="GO" id="GO:0071038">
    <property type="term" value="P:TRAMP-dependent tRNA surveillance pathway"/>
    <property type="evidence" value="ECO:0007669"/>
    <property type="project" value="TreeGrafter"/>
</dbReference>
<dbReference type="CDD" id="cd06147">
    <property type="entry name" value="Rrp6p_like_exo"/>
    <property type="match status" value="1"/>
</dbReference>
<dbReference type="GO" id="GO:0071036">
    <property type="term" value="P:nuclear polyadenylation-dependent snoRNA catabolic process"/>
    <property type="evidence" value="ECO:0007669"/>
    <property type="project" value="TreeGrafter"/>
</dbReference>
<dbReference type="InterPro" id="IPR036397">
    <property type="entry name" value="RNaseH_sf"/>
</dbReference>
<dbReference type="FunFam" id="1.10.150.80:FF:000001">
    <property type="entry name" value="Putative exosome component 10"/>
    <property type="match status" value="1"/>
</dbReference>
<dbReference type="OrthoDB" id="2250022at2759"/>
<dbReference type="InterPro" id="IPR002121">
    <property type="entry name" value="HRDC_dom"/>
</dbReference>
<sequence>MADIPNPAENFKEFQGSLFKALVSATTAATSLPADDLGFYRSLDRDFAKDLDQVGSRLLRLSNQLLQHCAKDTGVDASTFEDIDDVTDRFGGAIDVIDSLFEKADVCLDELQGRTRKPNVQVEQATPEVTQISTKSQARKLEYKLLHAKNIVRPQLKFKDRVDNSPNTPFQRKIIFKPHAMVPLDHDFADTETDQDGMQRSLPHPYIYEIQHITYPDHMFEQREPIMYKPFDETSATWVDTEEGLVQMMEKLKGEREIAIDLEHHNYRSYQGFTCLMQLSTREEDFIIDALEVRDKLWMLNEYFADPNIVKLLHGAESDIIWLQRDFGLYIVNLFDTYFATKVLSFPQHGLAYLLKKYCSVDADKAYQLADWRIRPLPEEMLKYARADTHYLLYIYDCLRNELLSQSSGNENLLRSVLQRSAQLAQTKHEKDVYDAETGLGSSGWKNLLEKWRHPMNTQQFAVFKALHRWRDHVAREEDESVRYVLPNHMLFALVERMPTESSGVIGCCNPCPSLVRMNAQAVAMVIQRAKTEALMTGSESAAPSIPTIQPILTKPVSQTVKIERKIDPSLFDLQKVREVREKDAMKLCKLSSALFGDLCDNTVDLSAQKLVESIRSSIKLTLPFEGLKMKPVIPAATAVSGVTAVEVKQKVEEEKEHVFVAAEQRETKRKDREEVIVLKQFSRKKKKQKQTTV</sequence>
<keyword evidence="3" id="KW-0540">Nuclease</keyword>
<evidence type="ECO:0000256" key="1">
    <source>
        <dbReference type="ARBA" id="ARBA00004123"/>
    </source>
</evidence>
<comment type="subcellular location">
    <subcellularLocation>
        <location evidence="1">Nucleus</location>
    </subcellularLocation>
</comment>
<dbReference type="GO" id="GO:0071039">
    <property type="term" value="P:nuclear polyadenylation-dependent CUT catabolic process"/>
    <property type="evidence" value="ECO:0007669"/>
    <property type="project" value="TreeGrafter"/>
</dbReference>
<dbReference type="SMART" id="SM00474">
    <property type="entry name" value="35EXOc"/>
    <property type="match status" value="1"/>
</dbReference>
<dbReference type="Pfam" id="PF00570">
    <property type="entry name" value="HRDC"/>
    <property type="match status" value="1"/>
</dbReference>
<keyword evidence="7" id="KW-0539">Nucleus</keyword>
<dbReference type="GO" id="GO:0000176">
    <property type="term" value="C:nuclear exosome (RNase complex)"/>
    <property type="evidence" value="ECO:0007669"/>
    <property type="project" value="InterPro"/>
</dbReference>
<evidence type="ECO:0000256" key="5">
    <source>
        <dbReference type="ARBA" id="ARBA00022835"/>
    </source>
</evidence>
<dbReference type="GO" id="GO:0003727">
    <property type="term" value="F:single-stranded RNA binding"/>
    <property type="evidence" value="ECO:0007669"/>
    <property type="project" value="TreeGrafter"/>
</dbReference>
<evidence type="ECO:0000256" key="8">
    <source>
        <dbReference type="ARBA" id="ARBA00043957"/>
    </source>
</evidence>
<dbReference type="EMBL" id="JABAYA010000078">
    <property type="protein sequence ID" value="KAF7726458.1"/>
    <property type="molecule type" value="Genomic_DNA"/>
</dbReference>
<evidence type="ECO:0000256" key="2">
    <source>
        <dbReference type="ARBA" id="ARBA00022552"/>
    </source>
</evidence>
<gene>
    <name evidence="10" type="primary">RRP6</name>
    <name evidence="10" type="ORF">EC973_008693</name>
</gene>
<dbReference type="Proteomes" id="UP000605846">
    <property type="component" value="Unassembled WGS sequence"/>
</dbReference>
<dbReference type="GO" id="GO:0000467">
    <property type="term" value="P:exonucleolytic trimming to generate mature 3'-end of 5.8S rRNA from tricistronic rRNA transcript (SSU-rRNA, 5.8S rRNA, LSU-rRNA)"/>
    <property type="evidence" value="ECO:0007669"/>
    <property type="project" value="InterPro"/>
</dbReference>
<proteinExistence type="inferred from homology"/>
<dbReference type="PANTHER" id="PTHR12124:SF47">
    <property type="entry name" value="EXOSOME COMPONENT 10"/>
    <property type="match status" value="1"/>
</dbReference>
<accession>A0A8H7BKM4</accession>
<evidence type="ECO:0000256" key="4">
    <source>
        <dbReference type="ARBA" id="ARBA00022801"/>
    </source>
</evidence>
<reference evidence="10" key="1">
    <citation type="submission" date="2020-01" db="EMBL/GenBank/DDBJ databases">
        <title>Genome Sequencing of Three Apophysomyces-Like Fungal Strains Confirms a Novel Fungal Genus in the Mucoromycota with divergent Burkholderia-like Endosymbiotic Bacteria.</title>
        <authorList>
            <person name="Stajich J.E."/>
            <person name="Macias A.M."/>
            <person name="Carter-House D."/>
            <person name="Lovett B."/>
            <person name="Kasson L.R."/>
            <person name="Berry K."/>
            <person name="Grigoriev I."/>
            <person name="Chang Y."/>
            <person name="Spatafora J."/>
            <person name="Kasson M.T."/>
        </authorList>
    </citation>
    <scope>NUCLEOTIDE SEQUENCE</scope>
    <source>
        <strain evidence="10">NRRL A-21654</strain>
    </source>
</reference>
<dbReference type="GO" id="GO:0071035">
    <property type="term" value="P:nuclear polyadenylation-dependent rRNA catabolic process"/>
    <property type="evidence" value="ECO:0007669"/>
    <property type="project" value="TreeGrafter"/>
</dbReference>
<dbReference type="PROSITE" id="PS50967">
    <property type="entry name" value="HRDC"/>
    <property type="match status" value="1"/>
</dbReference>
<dbReference type="InterPro" id="IPR049559">
    <property type="entry name" value="Rrp6p-like_exo"/>
</dbReference>
<organism evidence="10 11">
    <name type="scientific">Apophysomyces ossiformis</name>
    <dbReference type="NCBI Taxonomy" id="679940"/>
    <lineage>
        <taxon>Eukaryota</taxon>
        <taxon>Fungi</taxon>
        <taxon>Fungi incertae sedis</taxon>
        <taxon>Mucoromycota</taxon>
        <taxon>Mucoromycotina</taxon>
        <taxon>Mucoromycetes</taxon>
        <taxon>Mucorales</taxon>
        <taxon>Mucorineae</taxon>
        <taxon>Mucoraceae</taxon>
        <taxon>Apophysomyces</taxon>
    </lineage>
</organism>
<keyword evidence="2" id="KW-0698">rRNA processing</keyword>
<keyword evidence="4" id="KW-0378">Hydrolase</keyword>
<dbReference type="SUPFAM" id="SSF47819">
    <property type="entry name" value="HRDC-like"/>
    <property type="match status" value="1"/>
</dbReference>
<evidence type="ECO:0000256" key="7">
    <source>
        <dbReference type="ARBA" id="ARBA00023242"/>
    </source>
</evidence>
<comment type="similarity">
    <text evidence="8">Belongs to the exosome component 10/RRP6 family.</text>
</comment>
<dbReference type="Gene3D" id="1.10.150.80">
    <property type="entry name" value="HRDC domain"/>
    <property type="match status" value="1"/>
</dbReference>
<dbReference type="InterPro" id="IPR045092">
    <property type="entry name" value="Rrp6-like"/>
</dbReference>
<dbReference type="GO" id="GO:0000166">
    <property type="term" value="F:nucleotide binding"/>
    <property type="evidence" value="ECO:0007669"/>
    <property type="project" value="InterPro"/>
</dbReference>
<dbReference type="GO" id="GO:0071051">
    <property type="term" value="P:poly(A)-dependent snoRNA 3'-end processing"/>
    <property type="evidence" value="ECO:0007669"/>
    <property type="project" value="TreeGrafter"/>
</dbReference>
<evidence type="ECO:0000256" key="6">
    <source>
        <dbReference type="ARBA" id="ARBA00022839"/>
    </source>
</evidence>
<evidence type="ECO:0000256" key="3">
    <source>
        <dbReference type="ARBA" id="ARBA00022722"/>
    </source>
</evidence>
<dbReference type="FunFam" id="3.30.420.10:FF:000059">
    <property type="entry name" value="Exosome complex exonuclease Rrp6"/>
    <property type="match status" value="1"/>
</dbReference>
<dbReference type="Pfam" id="PF08066">
    <property type="entry name" value="PMC2NT"/>
    <property type="match status" value="1"/>
</dbReference>
<keyword evidence="6" id="KW-0269">Exonuclease</keyword>
<feature type="domain" description="HRDC" evidence="9">
    <location>
        <begin position="457"/>
        <end position="537"/>
    </location>
</feature>
<dbReference type="GO" id="GO:0071044">
    <property type="term" value="P:histone mRNA catabolic process"/>
    <property type="evidence" value="ECO:0007669"/>
    <property type="project" value="TreeGrafter"/>
</dbReference>
<name>A0A8H7BKM4_9FUNG</name>